<dbReference type="Gene3D" id="3.20.20.370">
    <property type="entry name" value="Glycoside hydrolase/deacetylase"/>
    <property type="match status" value="1"/>
</dbReference>
<keyword evidence="4" id="KW-0460">Magnesium</keyword>
<dbReference type="InterPro" id="IPR011330">
    <property type="entry name" value="Glyco_hydro/deAcase_b/a-brl"/>
</dbReference>
<dbReference type="InterPro" id="IPR022948">
    <property type="entry name" value="COD_ChbG_bac"/>
</dbReference>
<evidence type="ECO:0000256" key="5">
    <source>
        <dbReference type="ARBA" id="ARBA00023277"/>
    </source>
</evidence>
<reference evidence="6 7" key="1">
    <citation type="submission" date="2016-06" db="EMBL/GenBank/DDBJ databases">
        <authorList>
            <person name="Kjaerup R.B."/>
            <person name="Dalgaard T.S."/>
            <person name="Juul-Madsen H.R."/>
        </authorList>
    </citation>
    <scope>NUCLEOTIDE SEQUENCE [LARGE SCALE GENOMIC DNA]</scope>
    <source>
        <strain evidence="6 7">1S159</strain>
    </source>
</reference>
<proteinExistence type="predicted"/>
<dbReference type="OrthoDB" id="9774177at2"/>
<evidence type="ECO:0000313" key="7">
    <source>
        <dbReference type="Proteomes" id="UP000093523"/>
    </source>
</evidence>
<sequence>MKLIMNADDFGLSESVNNGIVECFKSGIVTSTTIMMNQKGVEHAAQLYKQGLVPEIGLHFTVTAGQPLSDPLMVSSLVDEHGYFLDRKTLMTKNVCEEEVYIELHAQYNAAIELGFNINHIDSHHFAGVYPPLKKAFIRFANEINLPVRRIDNIIHGQDGLTVRTPDAFDAQFFDSGVSLEQLKTLVLSYKDTLSDGILELMCHPSTEDNSDLTELTSYMAMRVIERDLLTSPELSHWLKTEGIECVGFNALS</sequence>
<dbReference type="PANTHER" id="PTHR31609">
    <property type="entry name" value="YDJC DEACETYLASE FAMILY MEMBER"/>
    <property type="match status" value="1"/>
</dbReference>
<dbReference type="RefSeq" id="WP_065610380.1">
    <property type="nucleotide sequence ID" value="NZ_CAWMPN010000008.1"/>
</dbReference>
<organism evidence="6 7">
    <name type="scientific">Aliivibrio logei</name>
    <name type="common">Vibrio logei</name>
    <dbReference type="NCBI Taxonomy" id="688"/>
    <lineage>
        <taxon>Bacteria</taxon>
        <taxon>Pseudomonadati</taxon>
        <taxon>Pseudomonadota</taxon>
        <taxon>Gammaproteobacteria</taxon>
        <taxon>Vibrionales</taxon>
        <taxon>Vibrionaceae</taxon>
        <taxon>Aliivibrio</taxon>
    </lineage>
</organism>
<dbReference type="GO" id="GO:0019213">
    <property type="term" value="F:deacetylase activity"/>
    <property type="evidence" value="ECO:0007669"/>
    <property type="project" value="TreeGrafter"/>
</dbReference>
<dbReference type="GO" id="GO:0000272">
    <property type="term" value="P:polysaccharide catabolic process"/>
    <property type="evidence" value="ECO:0007669"/>
    <property type="project" value="InterPro"/>
</dbReference>
<protein>
    <submittedName>
        <fullName evidence="6">PTS cellbiose transporter</fullName>
    </submittedName>
</protein>
<dbReference type="InterPro" id="IPR006879">
    <property type="entry name" value="YdjC-like"/>
</dbReference>
<gene>
    <name evidence="6" type="ORF">A6E04_07830</name>
</gene>
<dbReference type="SUPFAM" id="SSF88713">
    <property type="entry name" value="Glycoside hydrolase/deacetylase"/>
    <property type="match status" value="1"/>
</dbReference>
<dbReference type="PANTHER" id="PTHR31609:SF1">
    <property type="entry name" value="CARBOHYDRATE DEACETYLASE"/>
    <property type="match status" value="1"/>
</dbReference>
<dbReference type="STRING" id="688.A6E04_07830"/>
<dbReference type="CDD" id="cd10803">
    <property type="entry name" value="YdjC_EF3048_like"/>
    <property type="match status" value="1"/>
</dbReference>
<dbReference type="Proteomes" id="UP000093523">
    <property type="component" value="Unassembled WGS sequence"/>
</dbReference>
<comment type="cofactor">
    <cofactor evidence="1">
        <name>Mg(2+)</name>
        <dbReference type="ChEBI" id="CHEBI:18420"/>
    </cofactor>
</comment>
<dbReference type="GO" id="GO:0046872">
    <property type="term" value="F:metal ion binding"/>
    <property type="evidence" value="ECO:0007669"/>
    <property type="project" value="UniProtKB-KW"/>
</dbReference>
<evidence type="ECO:0000256" key="3">
    <source>
        <dbReference type="ARBA" id="ARBA00022801"/>
    </source>
</evidence>
<dbReference type="GO" id="GO:0016811">
    <property type="term" value="F:hydrolase activity, acting on carbon-nitrogen (but not peptide) bonds, in linear amides"/>
    <property type="evidence" value="ECO:0007669"/>
    <property type="project" value="InterPro"/>
</dbReference>
<evidence type="ECO:0000256" key="4">
    <source>
        <dbReference type="ARBA" id="ARBA00022842"/>
    </source>
</evidence>
<keyword evidence="3" id="KW-0378">Hydrolase</keyword>
<accession>A0A1B9P0B1</accession>
<name>A0A1B9P0B1_ALILO</name>
<keyword evidence="5" id="KW-0119">Carbohydrate metabolism</keyword>
<evidence type="ECO:0000256" key="1">
    <source>
        <dbReference type="ARBA" id="ARBA00001946"/>
    </source>
</evidence>
<dbReference type="AlphaFoldDB" id="A0A1B9P0B1"/>
<keyword evidence="2" id="KW-0479">Metal-binding</keyword>
<evidence type="ECO:0000256" key="2">
    <source>
        <dbReference type="ARBA" id="ARBA00022723"/>
    </source>
</evidence>
<dbReference type="EMBL" id="MAJU01000008">
    <property type="protein sequence ID" value="OCH21763.1"/>
    <property type="molecule type" value="Genomic_DNA"/>
</dbReference>
<comment type="caution">
    <text evidence="6">The sequence shown here is derived from an EMBL/GenBank/DDBJ whole genome shotgun (WGS) entry which is preliminary data.</text>
</comment>
<evidence type="ECO:0000313" key="6">
    <source>
        <dbReference type="EMBL" id="OCH21763.1"/>
    </source>
</evidence>
<dbReference type="Pfam" id="PF04794">
    <property type="entry name" value="YdjC"/>
    <property type="match status" value="1"/>
</dbReference>